<dbReference type="InterPro" id="IPR045962">
    <property type="entry name" value="DUF6382"/>
</dbReference>
<sequence>METVFKHDLNNAYLKIEVPDFYVEDYQIPMLHANQIPGILEVDARGIDDFSQYSYKISGMVSMRAMFEKTKMERSDIELFIVQLVQTIKALKRHMLSADKLLLEPDHIFFQKKQFYFCYLPTRNTELCGAFHRLTEYFVSQVNYEEKEGIYLAYELHKSTMEEHYDIEQILEEYQNKKEDTDSRETEERGNIFELEDEEYEDVPTIQELGGTWGNIKRGVRRRKRQKWGVWEGLVMEEKFTNK</sequence>
<evidence type="ECO:0000313" key="3">
    <source>
        <dbReference type="Proteomes" id="UP000184301"/>
    </source>
</evidence>
<evidence type="ECO:0000259" key="1">
    <source>
        <dbReference type="Pfam" id="PF19909"/>
    </source>
</evidence>
<gene>
    <name evidence="2" type="ORF">SAMN02745243_03010</name>
</gene>
<proteinExistence type="predicted"/>
<organism evidence="2 3">
    <name type="scientific">Hespellia stercorisuis DSM 15480</name>
    <dbReference type="NCBI Taxonomy" id="1121950"/>
    <lineage>
        <taxon>Bacteria</taxon>
        <taxon>Bacillati</taxon>
        <taxon>Bacillota</taxon>
        <taxon>Clostridia</taxon>
        <taxon>Lachnospirales</taxon>
        <taxon>Lachnospiraceae</taxon>
        <taxon>Hespellia</taxon>
    </lineage>
</organism>
<dbReference type="AlphaFoldDB" id="A0A1M6SQ82"/>
<protein>
    <recommendedName>
        <fullName evidence="1">DUF6382 domain-containing protein</fullName>
    </recommendedName>
</protein>
<reference evidence="2 3" key="1">
    <citation type="submission" date="2016-11" db="EMBL/GenBank/DDBJ databases">
        <authorList>
            <person name="Jaros S."/>
            <person name="Januszkiewicz K."/>
            <person name="Wedrychowicz H."/>
        </authorList>
    </citation>
    <scope>NUCLEOTIDE SEQUENCE [LARGE SCALE GENOMIC DNA]</scope>
    <source>
        <strain evidence="2 3">DSM 15480</strain>
    </source>
</reference>
<dbReference type="Proteomes" id="UP000184301">
    <property type="component" value="Unassembled WGS sequence"/>
</dbReference>
<dbReference type="RefSeq" id="WP_073111922.1">
    <property type="nucleotide sequence ID" value="NZ_FQZY01000051.1"/>
</dbReference>
<name>A0A1M6SQ82_9FIRM</name>
<dbReference type="STRING" id="1121950.SAMN02745243_03010"/>
<evidence type="ECO:0000313" key="2">
    <source>
        <dbReference type="EMBL" id="SHK46797.1"/>
    </source>
</evidence>
<dbReference type="EMBL" id="FQZY01000051">
    <property type="protein sequence ID" value="SHK46797.1"/>
    <property type="molecule type" value="Genomic_DNA"/>
</dbReference>
<dbReference type="OrthoDB" id="9783862at2"/>
<dbReference type="Pfam" id="PF19909">
    <property type="entry name" value="DUF6382"/>
    <property type="match status" value="1"/>
</dbReference>
<feature type="domain" description="DUF6382" evidence="1">
    <location>
        <begin position="5"/>
        <end position="165"/>
    </location>
</feature>
<accession>A0A1M6SQ82</accession>
<keyword evidence="3" id="KW-1185">Reference proteome</keyword>